<feature type="transmembrane region" description="Helical" evidence="6">
    <location>
        <begin position="216"/>
        <end position="235"/>
    </location>
</feature>
<dbReference type="Proteomes" id="UP000315938">
    <property type="component" value="Unassembled WGS sequence"/>
</dbReference>
<evidence type="ECO:0000313" key="8">
    <source>
        <dbReference type="Proteomes" id="UP000315938"/>
    </source>
</evidence>
<feature type="transmembrane region" description="Helical" evidence="6">
    <location>
        <begin position="326"/>
        <end position="347"/>
    </location>
</feature>
<keyword evidence="3 6" id="KW-0812">Transmembrane</keyword>
<keyword evidence="5 6" id="KW-0472">Membrane</keyword>
<evidence type="ECO:0000256" key="4">
    <source>
        <dbReference type="ARBA" id="ARBA00022989"/>
    </source>
</evidence>
<comment type="caution">
    <text evidence="7">The sequence shown here is derived from an EMBL/GenBank/DDBJ whole genome shotgun (WGS) entry which is preliminary data.</text>
</comment>
<evidence type="ECO:0008006" key="9">
    <source>
        <dbReference type="Google" id="ProtNLM"/>
    </source>
</evidence>
<keyword evidence="2" id="KW-1003">Cell membrane</keyword>
<sequence length="479" mass="55974">MNDLSKDTTITAVLRIASSNIIKLTSSILIAFLLPKLLGVEDFGYYKIFLLYATYMGIFHFGFADGIYLEYGGLNYSELDLNRFRIYTRFFIKIQTMLSLIGVTIVLLLVKNEYLILLIMLFIYIPIINLINYFQLISQAVSRFKEYSNRILLLSLLNIVIIAIMILMNISNYKVYILFLIIINFIILIGYFYTYRNIIVKPDHPILIKKREYFNLFKIGIPLLLANLTSTLVLTVDRQIVEIFFDLVDFSVYSFAYSMLAIITTLVSAVSIVIYPILKNVDKSNIQTTYSKLIQLIVIFVMFSLTAYFPLKWIIPKFLPEYSESLTIFMIALPGLMISSSITAIKHNFFKVLNKNNHYFYIAILSIIISIILNLIFYYVFLTKEAIAVSSVISLFVWYIITELYMIKFYKVKWKKNILLIIFSGGLFYGLSNLQNYIIFGFIYFTVVSLIIVFNYRSKIKRGYRSLLKKRNWCDKYEK</sequence>
<feature type="transmembrane region" description="Helical" evidence="6">
    <location>
        <begin position="12"/>
        <end position="34"/>
    </location>
</feature>
<feature type="transmembrane region" description="Helical" evidence="6">
    <location>
        <begin position="114"/>
        <end position="131"/>
    </location>
</feature>
<dbReference type="GeneID" id="41339184"/>
<keyword evidence="4 6" id="KW-1133">Transmembrane helix</keyword>
<gene>
    <name evidence="7" type="ORF">FNV44_00410</name>
</gene>
<feature type="transmembrane region" description="Helical" evidence="6">
    <location>
        <begin position="437"/>
        <end position="456"/>
    </location>
</feature>
<evidence type="ECO:0000313" key="7">
    <source>
        <dbReference type="EMBL" id="TRX99535.1"/>
    </source>
</evidence>
<evidence type="ECO:0000256" key="2">
    <source>
        <dbReference type="ARBA" id="ARBA00022475"/>
    </source>
</evidence>
<feature type="transmembrane region" description="Helical" evidence="6">
    <location>
        <begin position="151"/>
        <end position="170"/>
    </location>
</feature>
<evidence type="ECO:0000256" key="5">
    <source>
        <dbReference type="ARBA" id="ARBA00023136"/>
    </source>
</evidence>
<dbReference type="PANTHER" id="PTHR30250:SF11">
    <property type="entry name" value="O-ANTIGEN TRANSPORTER-RELATED"/>
    <property type="match status" value="1"/>
</dbReference>
<dbReference type="EMBL" id="VKID01000001">
    <property type="protein sequence ID" value="TRX99535.1"/>
    <property type="molecule type" value="Genomic_DNA"/>
</dbReference>
<feature type="transmembrane region" description="Helical" evidence="6">
    <location>
        <begin position="176"/>
        <end position="195"/>
    </location>
</feature>
<feature type="transmembrane region" description="Helical" evidence="6">
    <location>
        <begin position="290"/>
        <end position="311"/>
    </location>
</feature>
<dbReference type="PANTHER" id="PTHR30250">
    <property type="entry name" value="PST FAMILY PREDICTED COLANIC ACID TRANSPORTER"/>
    <property type="match status" value="1"/>
</dbReference>
<feature type="transmembrane region" description="Helical" evidence="6">
    <location>
        <begin position="90"/>
        <end position="108"/>
    </location>
</feature>
<feature type="transmembrane region" description="Helical" evidence="6">
    <location>
        <begin position="255"/>
        <end position="278"/>
    </location>
</feature>
<comment type="subcellular location">
    <subcellularLocation>
        <location evidence="1">Cell membrane</location>
        <topology evidence="1">Multi-pass membrane protein</topology>
    </subcellularLocation>
</comment>
<feature type="transmembrane region" description="Helical" evidence="6">
    <location>
        <begin position="46"/>
        <end position="69"/>
    </location>
</feature>
<accession>A0A553IH58</accession>
<dbReference type="RefSeq" id="WP_069586341.1">
    <property type="nucleotide sequence ID" value="NZ_JACAOF010000002.1"/>
</dbReference>
<name>A0A553IH58_ACHLA</name>
<organism evidence="7 8">
    <name type="scientific">Acholeplasma laidlawii</name>
    <dbReference type="NCBI Taxonomy" id="2148"/>
    <lineage>
        <taxon>Bacteria</taxon>
        <taxon>Bacillati</taxon>
        <taxon>Mycoplasmatota</taxon>
        <taxon>Mollicutes</taxon>
        <taxon>Acholeplasmatales</taxon>
        <taxon>Acholeplasmataceae</taxon>
        <taxon>Acholeplasma</taxon>
    </lineage>
</organism>
<dbReference type="AlphaFoldDB" id="A0A553IH58"/>
<feature type="transmembrane region" description="Helical" evidence="6">
    <location>
        <begin position="414"/>
        <end position="431"/>
    </location>
</feature>
<evidence type="ECO:0000256" key="1">
    <source>
        <dbReference type="ARBA" id="ARBA00004651"/>
    </source>
</evidence>
<proteinExistence type="predicted"/>
<dbReference type="InterPro" id="IPR050833">
    <property type="entry name" value="Poly_Biosynth_Transport"/>
</dbReference>
<dbReference type="GO" id="GO:0005886">
    <property type="term" value="C:plasma membrane"/>
    <property type="evidence" value="ECO:0007669"/>
    <property type="project" value="UniProtKB-SubCell"/>
</dbReference>
<reference evidence="7 8" key="1">
    <citation type="submission" date="2019-07" db="EMBL/GenBank/DDBJ databases">
        <title>Genome sequence of Acholeplasma laidlawii strain with increased resistance to erythromycin.</title>
        <authorList>
            <person name="Medvedeva E.S."/>
            <person name="Baranova N.B."/>
            <person name="Siniagina M.N."/>
            <person name="Mouzykantov A."/>
            <person name="Chernova O.A."/>
            <person name="Chernov V.M."/>
        </authorList>
    </citation>
    <scope>NUCLEOTIDE SEQUENCE [LARGE SCALE GENOMIC DNA]</scope>
    <source>
        <strain evidence="7 8">PG8REry</strain>
    </source>
</reference>
<feature type="transmembrane region" description="Helical" evidence="6">
    <location>
        <begin position="387"/>
        <end position="407"/>
    </location>
</feature>
<feature type="transmembrane region" description="Helical" evidence="6">
    <location>
        <begin position="359"/>
        <end position="381"/>
    </location>
</feature>
<evidence type="ECO:0000256" key="3">
    <source>
        <dbReference type="ARBA" id="ARBA00022692"/>
    </source>
</evidence>
<evidence type="ECO:0000256" key="6">
    <source>
        <dbReference type="SAM" id="Phobius"/>
    </source>
</evidence>
<protein>
    <recommendedName>
        <fullName evidence="9">Oligosaccharide flippase family protein</fullName>
    </recommendedName>
</protein>